<keyword evidence="3" id="KW-1185">Reference proteome</keyword>
<dbReference type="PANTHER" id="PTHR14942">
    <property type="entry name" value="U11/U12 SMALL NUCLEAR RIBONUCLEOPROTEIN 25 KDA PROTEIN"/>
    <property type="match status" value="1"/>
</dbReference>
<dbReference type="InterPro" id="IPR040610">
    <property type="entry name" value="SNRNP25_ubiquitin"/>
</dbReference>
<dbReference type="Pfam" id="PF18036">
    <property type="entry name" value="Ubiquitin_4"/>
    <property type="match status" value="1"/>
</dbReference>
<dbReference type="InterPro" id="IPR029071">
    <property type="entry name" value="Ubiquitin-like_domsf"/>
</dbReference>
<dbReference type="Proteomes" id="UP001187531">
    <property type="component" value="Unassembled WGS sequence"/>
</dbReference>
<organism evidence="2 3">
    <name type="scientific">Artemia franciscana</name>
    <name type="common">Brine shrimp</name>
    <name type="synonym">Artemia sanfranciscana</name>
    <dbReference type="NCBI Taxonomy" id="6661"/>
    <lineage>
        <taxon>Eukaryota</taxon>
        <taxon>Metazoa</taxon>
        <taxon>Ecdysozoa</taxon>
        <taxon>Arthropoda</taxon>
        <taxon>Crustacea</taxon>
        <taxon>Branchiopoda</taxon>
        <taxon>Anostraca</taxon>
        <taxon>Artemiidae</taxon>
        <taxon>Artemia</taxon>
    </lineage>
</organism>
<evidence type="ECO:0000313" key="2">
    <source>
        <dbReference type="EMBL" id="KAK2707821.1"/>
    </source>
</evidence>
<dbReference type="InterPro" id="IPR039690">
    <property type="entry name" value="SNRNP25"/>
</dbReference>
<gene>
    <name evidence="2" type="ORF">QYM36_015491</name>
</gene>
<accession>A0AA88HLC7</accession>
<evidence type="ECO:0000259" key="1">
    <source>
        <dbReference type="Pfam" id="PF18036"/>
    </source>
</evidence>
<dbReference type="CDD" id="cd17058">
    <property type="entry name" value="Ubl_SNRNP25"/>
    <property type="match status" value="1"/>
</dbReference>
<proteinExistence type="predicted"/>
<dbReference type="SUPFAM" id="SSF54236">
    <property type="entry name" value="Ubiquitin-like"/>
    <property type="match status" value="1"/>
</dbReference>
<dbReference type="GO" id="GO:0000398">
    <property type="term" value="P:mRNA splicing, via spliceosome"/>
    <property type="evidence" value="ECO:0007669"/>
    <property type="project" value="InterPro"/>
</dbReference>
<reference evidence="2" key="1">
    <citation type="submission" date="2023-07" db="EMBL/GenBank/DDBJ databases">
        <title>Chromosome-level genome assembly of Artemia franciscana.</title>
        <authorList>
            <person name="Jo E."/>
        </authorList>
    </citation>
    <scope>NUCLEOTIDE SEQUENCE</scope>
    <source>
        <tissue evidence="2">Whole body</tissue>
    </source>
</reference>
<sequence length="153" mass="18339">MMNEHLVSEMSHNEAMVLFQSGLQDLIKNDPNLDHLPQDVTLEELKCQLSFEYGQSMKINARRFDGELFEVIVQKNGNVWNLKKAIEIAWRDKLRRTGLKRKISWRYIWKTYWLSFEKTKLRIDESLLSDYGLYNKCEVSFVRRLREQGEKHN</sequence>
<dbReference type="GO" id="GO:0005689">
    <property type="term" value="C:U12-type spliceosomal complex"/>
    <property type="evidence" value="ECO:0007669"/>
    <property type="project" value="TreeGrafter"/>
</dbReference>
<protein>
    <recommendedName>
        <fullName evidence="1">SNRNP25 ubiquitin-like domain-containing protein</fullName>
    </recommendedName>
</protein>
<dbReference type="PANTHER" id="PTHR14942:SF0">
    <property type="entry name" value="U11_U12 SMALL NUCLEAR RIBONUCLEOPROTEIN 25 KDA PROTEIN"/>
    <property type="match status" value="1"/>
</dbReference>
<dbReference type="EMBL" id="JAVRJZ010000019">
    <property type="protein sequence ID" value="KAK2707821.1"/>
    <property type="molecule type" value="Genomic_DNA"/>
</dbReference>
<comment type="caution">
    <text evidence="2">The sequence shown here is derived from an EMBL/GenBank/DDBJ whole genome shotgun (WGS) entry which is preliminary data.</text>
</comment>
<dbReference type="Gene3D" id="3.10.20.90">
    <property type="entry name" value="Phosphatidylinositol 3-kinase Catalytic Subunit, Chain A, domain 1"/>
    <property type="match status" value="1"/>
</dbReference>
<feature type="domain" description="SNRNP25 ubiquitin-like" evidence="1">
    <location>
        <begin position="57"/>
        <end position="145"/>
    </location>
</feature>
<evidence type="ECO:0000313" key="3">
    <source>
        <dbReference type="Proteomes" id="UP001187531"/>
    </source>
</evidence>
<dbReference type="AlphaFoldDB" id="A0AA88HLC7"/>
<name>A0AA88HLC7_ARTSF</name>